<organism evidence="2 3">
    <name type="scientific">Dyadobacter fermentans (strain ATCC 700827 / DSM 18053 / CIP 107007 / KCTC 52180 / NS114)</name>
    <dbReference type="NCBI Taxonomy" id="471854"/>
    <lineage>
        <taxon>Bacteria</taxon>
        <taxon>Pseudomonadati</taxon>
        <taxon>Bacteroidota</taxon>
        <taxon>Cytophagia</taxon>
        <taxon>Cytophagales</taxon>
        <taxon>Spirosomataceae</taxon>
        <taxon>Dyadobacter</taxon>
    </lineage>
</organism>
<name>C6VUL5_DYAFD</name>
<evidence type="ECO:0000313" key="3">
    <source>
        <dbReference type="Proteomes" id="UP000002011"/>
    </source>
</evidence>
<dbReference type="KEGG" id="dfe:Dfer_0052"/>
<dbReference type="STRING" id="471854.Dfer_0052"/>
<dbReference type="AlphaFoldDB" id="C6VUL5"/>
<feature type="signal peptide" evidence="1">
    <location>
        <begin position="1"/>
        <end position="25"/>
    </location>
</feature>
<proteinExistence type="predicted"/>
<dbReference type="EMBL" id="CP001619">
    <property type="protein sequence ID" value="ACT91324.1"/>
    <property type="molecule type" value="Genomic_DNA"/>
</dbReference>
<dbReference type="Proteomes" id="UP000002011">
    <property type="component" value="Chromosome"/>
</dbReference>
<dbReference type="eggNOG" id="ENOG502ZN04">
    <property type="taxonomic scope" value="Bacteria"/>
</dbReference>
<sequence>MVSLRTRFKLFTILLIVSWCGRCFAQHETFKNFYGIAWRGKAHDNLVYARNMGYRYVFYQQGMENDPLSDNLHFYLESPEYTIYKRTLSLNRTYPEKDVRFYEQHCTVSEPDQQFPRNMATGWFFNETDFSVELDFRNKDVVNWAVQEILKKVREIESRNPKFKFAGFAWDVPQLTGDFWSAPAQKGGKQVTLEYWQSKNQTLRQQSKPSYTRGRTAYYQVLFAAMRQRYPDARIIMEPAKIYDDWVKVVATHNVPDSIMPDLLCQEASDLKFVSDPRILSSGKIKKSQLASTTPNVFGEVENRTIAATMAINGAWFSWYGRFGGTGNMPDFKNIAEVPARLKLIRVLPNWENLNDTPLNDRIFLNNEYKSPTAGMSSGLLWGRKPGTNDILCVFLSLDEAVQFPVSNKEVQIYQLDSLMGPSKNAEKMFRISNRSAMLRDSTRVGEAFLFRFK</sequence>
<accession>C6VUL5</accession>
<protein>
    <submittedName>
        <fullName evidence="2">Uncharacterized protein</fullName>
    </submittedName>
</protein>
<keyword evidence="3" id="KW-1185">Reference proteome</keyword>
<gene>
    <name evidence="2" type="ordered locus">Dfer_0052</name>
</gene>
<feature type="chain" id="PRO_5002971957" evidence="1">
    <location>
        <begin position="26"/>
        <end position="454"/>
    </location>
</feature>
<evidence type="ECO:0000256" key="1">
    <source>
        <dbReference type="SAM" id="SignalP"/>
    </source>
</evidence>
<keyword evidence="1" id="KW-0732">Signal</keyword>
<dbReference type="OrthoDB" id="292483at2"/>
<evidence type="ECO:0000313" key="2">
    <source>
        <dbReference type="EMBL" id="ACT91324.1"/>
    </source>
</evidence>
<dbReference type="HOGENOM" id="CLU_602357_0_0_10"/>
<reference evidence="2 3" key="1">
    <citation type="journal article" date="2009" name="Stand. Genomic Sci.">
        <title>Complete genome sequence of Dyadobacter fermentans type strain (NS114).</title>
        <authorList>
            <person name="Lang E."/>
            <person name="Lapidus A."/>
            <person name="Chertkov O."/>
            <person name="Brettin T."/>
            <person name="Detter J.C."/>
            <person name="Han C."/>
            <person name="Copeland A."/>
            <person name="Glavina Del Rio T."/>
            <person name="Nolan M."/>
            <person name="Chen F."/>
            <person name="Lucas S."/>
            <person name="Tice H."/>
            <person name="Cheng J.F."/>
            <person name="Land M."/>
            <person name="Hauser L."/>
            <person name="Chang Y.J."/>
            <person name="Jeffries C.D."/>
            <person name="Kopitz M."/>
            <person name="Bruce D."/>
            <person name="Goodwin L."/>
            <person name="Pitluck S."/>
            <person name="Ovchinnikova G."/>
            <person name="Pati A."/>
            <person name="Ivanova N."/>
            <person name="Mavrommatis K."/>
            <person name="Chen A."/>
            <person name="Palaniappan K."/>
            <person name="Chain P."/>
            <person name="Bristow J."/>
            <person name="Eisen J.A."/>
            <person name="Markowitz V."/>
            <person name="Hugenholtz P."/>
            <person name="Goker M."/>
            <person name="Rohde M."/>
            <person name="Kyrpides N.C."/>
            <person name="Klenk H.P."/>
        </authorList>
    </citation>
    <scope>NUCLEOTIDE SEQUENCE [LARGE SCALE GENOMIC DNA]</scope>
    <source>
        <strain evidence="3">ATCC 700827 / DSM 18053 / CIP 107007 / KCTC 52180 / NS114</strain>
    </source>
</reference>